<dbReference type="EMBL" id="CM016762">
    <property type="protein sequence ID" value="TMS36781.1"/>
    <property type="molecule type" value="Genomic_DNA"/>
</dbReference>
<dbReference type="EMBL" id="AZBU02000001">
    <property type="protein sequence ID" value="TMS36781.1"/>
    <property type="molecule type" value="Genomic_DNA"/>
</dbReference>
<accession>A0A4U8UU21</accession>
<organism evidence="2 3">
    <name type="scientific">Steinernema carpocapsae</name>
    <name type="common">Entomopathogenic nematode</name>
    <dbReference type="NCBI Taxonomy" id="34508"/>
    <lineage>
        <taxon>Eukaryota</taxon>
        <taxon>Metazoa</taxon>
        <taxon>Ecdysozoa</taxon>
        <taxon>Nematoda</taxon>
        <taxon>Chromadorea</taxon>
        <taxon>Rhabditida</taxon>
        <taxon>Tylenchina</taxon>
        <taxon>Panagrolaimomorpha</taxon>
        <taxon>Strongyloidoidea</taxon>
        <taxon>Steinernematidae</taxon>
        <taxon>Steinernema</taxon>
    </lineage>
</organism>
<evidence type="ECO:0000256" key="1">
    <source>
        <dbReference type="SAM" id="Phobius"/>
    </source>
</evidence>
<dbReference type="AlphaFoldDB" id="A0A4U8UU21"/>
<proteinExistence type="predicted"/>
<reference evidence="2 3" key="2">
    <citation type="journal article" date="2019" name="G3 (Bethesda)">
        <title>Hybrid Assembly of the Genome of the Entomopathogenic Nematode Steinernema carpocapsae Identifies the X-Chromosome.</title>
        <authorList>
            <person name="Serra L."/>
            <person name="Macchietto M."/>
            <person name="Macias-Munoz A."/>
            <person name="McGill C.J."/>
            <person name="Rodriguez I.M."/>
            <person name="Rodriguez B."/>
            <person name="Murad R."/>
            <person name="Mortazavi A."/>
        </authorList>
    </citation>
    <scope>NUCLEOTIDE SEQUENCE [LARGE SCALE GENOMIC DNA]</scope>
    <source>
        <strain evidence="2 3">ALL</strain>
    </source>
</reference>
<sequence length="150" mass="17543">MVTCLVQALFVFILYRGIQQANFSLLRLSLLGLIFKSLLAAAYLFLLVAAQIQPIELLIHMNNFPVLRMFVSSVYVCFMVFSLFTVFRCYRYYLAIQAIIRQKVDGNTRVYECCSSQNHYANRHATFARPFKNDSRCIKFEMKKNGYYDI</sequence>
<dbReference type="Proteomes" id="UP000298663">
    <property type="component" value="Chromosome X"/>
</dbReference>
<evidence type="ECO:0000313" key="3">
    <source>
        <dbReference type="Proteomes" id="UP000298663"/>
    </source>
</evidence>
<name>A0A4U8UU21_STECR</name>
<keyword evidence="1" id="KW-0472">Membrane</keyword>
<dbReference type="OrthoDB" id="10480938at2759"/>
<feature type="transmembrane region" description="Helical" evidence="1">
    <location>
        <begin position="64"/>
        <end position="87"/>
    </location>
</feature>
<gene>
    <name evidence="2" type="ORF">L596_003864</name>
</gene>
<keyword evidence="1" id="KW-1133">Transmembrane helix</keyword>
<keyword evidence="3" id="KW-1185">Reference proteome</keyword>
<protein>
    <submittedName>
        <fullName evidence="2">Uncharacterized protein</fullName>
    </submittedName>
</protein>
<feature type="transmembrane region" description="Helical" evidence="1">
    <location>
        <begin position="30"/>
        <end position="52"/>
    </location>
</feature>
<comment type="caution">
    <text evidence="2">The sequence shown here is derived from an EMBL/GenBank/DDBJ whole genome shotgun (WGS) entry which is preliminary data.</text>
</comment>
<reference evidence="2 3" key="1">
    <citation type="journal article" date="2015" name="Genome Biol.">
        <title>Comparative genomics of Steinernema reveals deeply conserved gene regulatory networks.</title>
        <authorList>
            <person name="Dillman A.R."/>
            <person name="Macchietto M."/>
            <person name="Porter C.F."/>
            <person name="Rogers A."/>
            <person name="Williams B."/>
            <person name="Antoshechkin I."/>
            <person name="Lee M.M."/>
            <person name="Goodwin Z."/>
            <person name="Lu X."/>
            <person name="Lewis E.E."/>
            <person name="Goodrich-Blair H."/>
            <person name="Stock S.P."/>
            <person name="Adams B.J."/>
            <person name="Sternberg P.W."/>
            <person name="Mortazavi A."/>
        </authorList>
    </citation>
    <scope>NUCLEOTIDE SEQUENCE [LARGE SCALE GENOMIC DNA]</scope>
    <source>
        <strain evidence="2 3">ALL</strain>
    </source>
</reference>
<keyword evidence="1" id="KW-0812">Transmembrane</keyword>
<evidence type="ECO:0000313" key="2">
    <source>
        <dbReference type="EMBL" id="TMS36781.1"/>
    </source>
</evidence>